<dbReference type="CDD" id="cd00009">
    <property type="entry name" value="AAA"/>
    <property type="match status" value="1"/>
</dbReference>
<evidence type="ECO:0000313" key="12">
    <source>
        <dbReference type="EMBL" id="TMQ63956.1"/>
    </source>
</evidence>
<dbReference type="SUPFAM" id="SSF52540">
    <property type="entry name" value="P-loop containing nucleoside triphosphate hydrolases"/>
    <property type="match status" value="1"/>
</dbReference>
<dbReference type="Pfam" id="PF05496">
    <property type="entry name" value="RuvB_N"/>
    <property type="match status" value="1"/>
</dbReference>
<feature type="binding site" evidence="9">
    <location>
        <position position="83"/>
    </location>
    <ligand>
        <name>ATP</name>
        <dbReference type="ChEBI" id="CHEBI:30616"/>
    </ligand>
</feature>
<comment type="caution">
    <text evidence="12">The sequence shown here is derived from an EMBL/GenBank/DDBJ whole genome shotgun (WGS) entry which is preliminary data.</text>
</comment>
<evidence type="ECO:0000256" key="1">
    <source>
        <dbReference type="ARBA" id="ARBA00022490"/>
    </source>
</evidence>
<dbReference type="GO" id="GO:0000400">
    <property type="term" value="F:four-way junction DNA binding"/>
    <property type="evidence" value="ECO:0007669"/>
    <property type="project" value="UniProtKB-UniRule"/>
</dbReference>
<evidence type="ECO:0000256" key="8">
    <source>
        <dbReference type="ARBA" id="ARBA00023204"/>
    </source>
</evidence>
<comment type="similarity">
    <text evidence="9">Belongs to the RuvB family.</text>
</comment>
<evidence type="ECO:0000256" key="5">
    <source>
        <dbReference type="ARBA" id="ARBA00022840"/>
    </source>
</evidence>
<evidence type="ECO:0000256" key="6">
    <source>
        <dbReference type="ARBA" id="ARBA00023125"/>
    </source>
</evidence>
<dbReference type="InterPro" id="IPR004605">
    <property type="entry name" value="DNA_helicase_Holl-junc_RuvB"/>
</dbReference>
<dbReference type="NCBIfam" id="TIGR00635">
    <property type="entry name" value="ruvB"/>
    <property type="match status" value="1"/>
</dbReference>
<feature type="binding site" evidence="9">
    <location>
        <position position="198"/>
    </location>
    <ligand>
        <name>ATP</name>
        <dbReference type="ChEBI" id="CHEBI:30616"/>
    </ligand>
</feature>
<reference evidence="12 13" key="1">
    <citation type="journal article" date="2019" name="Nat. Microbiol.">
        <title>Mediterranean grassland soil C-N compound turnover is dependent on rainfall and depth, and is mediated by genomically divergent microorganisms.</title>
        <authorList>
            <person name="Diamond S."/>
            <person name="Andeer P.F."/>
            <person name="Li Z."/>
            <person name="Crits-Christoph A."/>
            <person name="Burstein D."/>
            <person name="Anantharaman K."/>
            <person name="Lane K.R."/>
            <person name="Thomas B.C."/>
            <person name="Pan C."/>
            <person name="Northen T.R."/>
            <person name="Banfield J.F."/>
        </authorList>
    </citation>
    <scope>NUCLEOTIDE SEQUENCE [LARGE SCALE GENOMIC DNA]</scope>
    <source>
        <strain evidence="12">WS_8</strain>
    </source>
</reference>
<comment type="function">
    <text evidence="9">The RuvA-RuvB-RuvC complex processes Holliday junction (HJ) DNA during genetic recombination and DNA repair, while the RuvA-RuvB complex plays an important role in the rescue of blocked DNA replication forks via replication fork reversal (RFR). RuvA specifically binds to HJ cruciform DNA, conferring on it an open structure. The RuvB hexamer acts as an ATP-dependent pump, pulling dsDNA into and through the RuvAB complex. RuvB forms 2 homohexamers on either side of HJ DNA bound by 1 or 2 RuvA tetramers; 4 subunits per hexamer contact DNA at a time. Coordinated motions by a converter formed by DNA-disengaged RuvB subunits stimulates ATP hydrolysis and nucleotide exchange. Immobilization of the converter enables RuvB to convert the ATP-contained energy into a lever motion, pulling 2 nucleotides of DNA out of the RuvA tetramer per ATP hydrolyzed, thus driving DNA branch migration. The RuvB motors rotate together with the DNA substrate, which together with the progressing nucleotide cycle form the mechanistic basis for DNA recombination by continuous HJ branch migration. Branch migration allows RuvC to scan DNA until it finds its consensus sequence, where it cleaves and resolves cruciform DNA.</text>
</comment>
<feature type="binding site" evidence="9">
    <location>
        <position position="327"/>
    </location>
    <ligand>
        <name>DNA</name>
        <dbReference type="ChEBI" id="CHEBI:16991"/>
    </ligand>
</feature>
<keyword evidence="7 9" id="KW-0233">DNA recombination</keyword>
<keyword evidence="5 9" id="KW-0067">ATP-binding</keyword>
<dbReference type="InterPro" id="IPR041445">
    <property type="entry name" value="AAA_lid_4"/>
</dbReference>
<accession>A0A538TK06</accession>
<organism evidence="12 13">
    <name type="scientific">Eiseniibacteriota bacterium</name>
    <dbReference type="NCBI Taxonomy" id="2212470"/>
    <lineage>
        <taxon>Bacteria</taxon>
        <taxon>Candidatus Eiseniibacteriota</taxon>
    </lineage>
</organism>
<keyword evidence="8 9" id="KW-0234">DNA repair</keyword>
<keyword evidence="3 9" id="KW-0227">DNA damage</keyword>
<comment type="domain">
    <text evidence="9">Has 3 domains, the large (RuvB-L) and small ATPase (RuvB-S) domains and the C-terminal head (RuvB-H) domain. The head domain binds DNA, while the ATPase domains jointly bind ATP, ADP or are empty depending on the state of the subunit in the translocation cycle. During a single DNA translocation step the structure of each domain remains the same, but their relative positions change.</text>
</comment>
<feature type="region of interest" description="Small ATPAse domain (RuvB-S)" evidence="9">
    <location>
        <begin position="199"/>
        <end position="269"/>
    </location>
</feature>
<dbReference type="GO" id="GO:0048476">
    <property type="term" value="C:Holliday junction resolvase complex"/>
    <property type="evidence" value="ECO:0007669"/>
    <property type="project" value="UniProtKB-UniRule"/>
</dbReference>
<protein>
    <recommendedName>
        <fullName evidence="9">Holliday junction branch migration complex subunit RuvB</fullName>
        <ecNumber evidence="9">3.6.4.-</ecNumber>
    </recommendedName>
</protein>
<keyword evidence="12" id="KW-0347">Helicase</keyword>
<dbReference type="GO" id="GO:0009378">
    <property type="term" value="F:four-way junction helicase activity"/>
    <property type="evidence" value="ECO:0007669"/>
    <property type="project" value="InterPro"/>
</dbReference>
<feature type="binding site" evidence="9">
    <location>
        <begin position="145"/>
        <end position="147"/>
    </location>
    <ligand>
        <name>ATP</name>
        <dbReference type="ChEBI" id="CHEBI:30616"/>
    </ligand>
</feature>
<feature type="binding site" evidence="9">
    <location>
        <position position="188"/>
    </location>
    <ligand>
        <name>ATP</name>
        <dbReference type="ChEBI" id="CHEBI:30616"/>
    </ligand>
</feature>
<comment type="catalytic activity">
    <reaction evidence="9">
        <text>ATP + H2O = ADP + phosphate + H(+)</text>
        <dbReference type="Rhea" id="RHEA:13065"/>
        <dbReference type="ChEBI" id="CHEBI:15377"/>
        <dbReference type="ChEBI" id="CHEBI:15378"/>
        <dbReference type="ChEBI" id="CHEBI:30616"/>
        <dbReference type="ChEBI" id="CHEBI:43474"/>
        <dbReference type="ChEBI" id="CHEBI:456216"/>
    </reaction>
</comment>
<feature type="region of interest" description="Large ATPase domain (RuvB-L)" evidence="9">
    <location>
        <begin position="18"/>
        <end position="198"/>
    </location>
</feature>
<keyword evidence="1 9" id="KW-0963">Cytoplasm</keyword>
<keyword evidence="2 9" id="KW-0547">Nucleotide-binding</keyword>
<sequence>MVNDVVPRHSRTGRPEHPARVADPEPFGEDLQEESRLRPAKLDEFVGQPALKEQLAIFIEATRRRGEALDHVLFHGPPGLGKTTLASILARELGVEITHTSGPVIERPGDLAGLLTNLGPRGILFVDEIHRLSAVVEEYLYPALEDFTLDILLDRGPSARSLKLNLERFTLVGATTRAGLLSAPLRARFGVTLRLDYYGAQDLAGIVRRSAAILGVTISADAAVEIARRARGTPRVANRLLRRIRDFSSIKSDGTIALAVTREALRLLEVDERGLDDMDRRLLEALVTKYQGGPVGLNTLAVVVGEEAATLEDVYEPFLIQEGFLKRTARGREATPLAYQHLGHAVPATADRASRAPQQPELPLP</sequence>
<evidence type="ECO:0000259" key="11">
    <source>
        <dbReference type="SMART" id="SM00382"/>
    </source>
</evidence>
<feature type="compositionally biased region" description="Basic and acidic residues" evidence="10">
    <location>
        <begin position="13"/>
        <end position="23"/>
    </location>
</feature>
<dbReference type="InterPro" id="IPR027417">
    <property type="entry name" value="P-loop_NTPase"/>
</dbReference>
<evidence type="ECO:0000256" key="9">
    <source>
        <dbReference type="HAMAP-Rule" id="MF_00016"/>
    </source>
</evidence>
<feature type="binding site" evidence="9">
    <location>
        <position position="235"/>
    </location>
    <ligand>
        <name>ATP</name>
        <dbReference type="ChEBI" id="CHEBI:30616"/>
    </ligand>
</feature>
<dbReference type="InterPro" id="IPR008823">
    <property type="entry name" value="RuvB_wg_C"/>
</dbReference>
<dbReference type="Pfam" id="PF05491">
    <property type="entry name" value="WHD_RuvB"/>
    <property type="match status" value="1"/>
</dbReference>
<feature type="region of interest" description="Disordered" evidence="10">
    <location>
        <begin position="1"/>
        <end position="34"/>
    </location>
</feature>
<dbReference type="AlphaFoldDB" id="A0A538TK06"/>
<dbReference type="Gene3D" id="1.10.8.60">
    <property type="match status" value="1"/>
</dbReference>
<keyword evidence="6 9" id="KW-0238">DNA-binding</keyword>
<dbReference type="GO" id="GO:0005737">
    <property type="term" value="C:cytoplasm"/>
    <property type="evidence" value="ECO:0007669"/>
    <property type="project" value="UniProtKB-SubCell"/>
</dbReference>
<dbReference type="GO" id="GO:0016887">
    <property type="term" value="F:ATP hydrolysis activity"/>
    <property type="evidence" value="ECO:0007669"/>
    <property type="project" value="RHEA"/>
</dbReference>
<feature type="binding site" evidence="9">
    <location>
        <position position="82"/>
    </location>
    <ligand>
        <name>ATP</name>
        <dbReference type="ChEBI" id="CHEBI:30616"/>
    </ligand>
</feature>
<feature type="binding site" evidence="9">
    <location>
        <position position="38"/>
    </location>
    <ligand>
        <name>ATP</name>
        <dbReference type="ChEBI" id="CHEBI:30616"/>
    </ligand>
</feature>
<dbReference type="Pfam" id="PF17864">
    <property type="entry name" value="AAA_lid_4"/>
    <property type="match status" value="1"/>
</dbReference>
<feature type="binding site" evidence="9">
    <location>
        <position position="332"/>
    </location>
    <ligand>
        <name>DNA</name>
        <dbReference type="ChEBI" id="CHEBI:16991"/>
    </ligand>
</feature>
<evidence type="ECO:0000256" key="7">
    <source>
        <dbReference type="ARBA" id="ARBA00023172"/>
    </source>
</evidence>
<dbReference type="PANTHER" id="PTHR42848:SF1">
    <property type="entry name" value="HOLLIDAY JUNCTION BRANCH MIGRATION COMPLEX SUBUNIT RUVB"/>
    <property type="match status" value="1"/>
</dbReference>
<keyword evidence="4 9" id="KW-0378">Hydrolase</keyword>
<evidence type="ECO:0000256" key="4">
    <source>
        <dbReference type="ARBA" id="ARBA00022801"/>
    </source>
</evidence>
<dbReference type="GO" id="GO:0005524">
    <property type="term" value="F:ATP binding"/>
    <property type="evidence" value="ECO:0007669"/>
    <property type="project" value="UniProtKB-UniRule"/>
</dbReference>
<evidence type="ECO:0000256" key="10">
    <source>
        <dbReference type="SAM" id="MobiDB-lite"/>
    </source>
</evidence>
<dbReference type="Gene3D" id="1.10.10.10">
    <property type="entry name" value="Winged helix-like DNA-binding domain superfamily/Winged helix DNA-binding domain"/>
    <property type="match status" value="1"/>
</dbReference>
<dbReference type="EC" id="3.6.4.-" evidence="9"/>
<feature type="domain" description="AAA+ ATPase" evidence="11">
    <location>
        <begin position="68"/>
        <end position="199"/>
    </location>
</feature>
<dbReference type="InterPro" id="IPR036388">
    <property type="entry name" value="WH-like_DNA-bd_sf"/>
</dbReference>
<dbReference type="SUPFAM" id="SSF46785">
    <property type="entry name" value="Winged helix' DNA-binding domain"/>
    <property type="match status" value="1"/>
</dbReference>
<dbReference type="NCBIfam" id="NF000868">
    <property type="entry name" value="PRK00080.1"/>
    <property type="match status" value="1"/>
</dbReference>
<evidence type="ECO:0000256" key="3">
    <source>
        <dbReference type="ARBA" id="ARBA00022763"/>
    </source>
</evidence>
<feature type="binding site" evidence="9">
    <location>
        <position position="79"/>
    </location>
    <ligand>
        <name>ATP</name>
        <dbReference type="ChEBI" id="CHEBI:30616"/>
    </ligand>
</feature>
<name>A0A538TK06_UNCEI</name>
<dbReference type="PANTHER" id="PTHR42848">
    <property type="match status" value="1"/>
</dbReference>
<dbReference type="GO" id="GO:0006281">
    <property type="term" value="P:DNA repair"/>
    <property type="evidence" value="ECO:0007669"/>
    <property type="project" value="UniProtKB-UniRule"/>
</dbReference>
<comment type="subunit">
    <text evidence="9">Homohexamer. Forms an RuvA(8)-RuvB(12)-Holliday junction (HJ) complex. HJ DNA is sandwiched between 2 RuvA tetramers; dsDNA enters through RuvA and exits via RuvB. An RuvB hexamer assembles on each DNA strand where it exits the tetramer. Each RuvB hexamer is contacted by two RuvA subunits (via domain III) on 2 adjacent RuvB subunits; this complex drives branch migration. In the full resolvosome a probable DNA-RuvA(4)-RuvB(12)-RuvC(2) complex forms which resolves the HJ.</text>
</comment>
<gene>
    <name evidence="9 12" type="primary">ruvB</name>
    <name evidence="12" type="ORF">E6K78_10080</name>
</gene>
<feature type="binding site" evidence="9">
    <location>
        <position position="83"/>
    </location>
    <ligand>
        <name>Mg(2+)</name>
        <dbReference type="ChEBI" id="CHEBI:18420"/>
    </ligand>
</feature>
<dbReference type="SMART" id="SM00382">
    <property type="entry name" value="AAA"/>
    <property type="match status" value="1"/>
</dbReference>
<evidence type="ECO:0000256" key="2">
    <source>
        <dbReference type="ARBA" id="ARBA00022741"/>
    </source>
</evidence>
<dbReference type="EMBL" id="VBOY01000098">
    <property type="protein sequence ID" value="TMQ63956.1"/>
    <property type="molecule type" value="Genomic_DNA"/>
</dbReference>
<dbReference type="Gene3D" id="3.40.50.300">
    <property type="entry name" value="P-loop containing nucleotide triphosphate hydrolases"/>
    <property type="match status" value="1"/>
</dbReference>
<dbReference type="HAMAP" id="MF_00016">
    <property type="entry name" value="DNA_HJ_migration_RuvB"/>
    <property type="match status" value="1"/>
</dbReference>
<dbReference type="InterPro" id="IPR008824">
    <property type="entry name" value="RuvB-like_N"/>
</dbReference>
<comment type="caution">
    <text evidence="9">Lacks conserved residue(s) required for the propagation of feature annotation.</text>
</comment>
<dbReference type="Proteomes" id="UP000316609">
    <property type="component" value="Unassembled WGS sequence"/>
</dbReference>
<feature type="binding site" evidence="9">
    <location>
        <position position="37"/>
    </location>
    <ligand>
        <name>ATP</name>
        <dbReference type="ChEBI" id="CHEBI:30616"/>
    </ligand>
</feature>
<feature type="binding site" evidence="9">
    <location>
        <position position="84"/>
    </location>
    <ligand>
        <name>ATP</name>
        <dbReference type="ChEBI" id="CHEBI:30616"/>
    </ligand>
</feature>
<feature type="region of interest" description="Head domain (RuvB-H)" evidence="9">
    <location>
        <begin position="272"/>
        <end position="365"/>
    </location>
</feature>
<dbReference type="InterPro" id="IPR003593">
    <property type="entry name" value="AAA+_ATPase"/>
</dbReference>
<dbReference type="InterPro" id="IPR036390">
    <property type="entry name" value="WH_DNA-bd_sf"/>
</dbReference>
<evidence type="ECO:0000313" key="13">
    <source>
        <dbReference type="Proteomes" id="UP000316609"/>
    </source>
</evidence>
<comment type="subcellular location">
    <subcellularLocation>
        <location evidence="9">Cytoplasm</location>
    </subcellularLocation>
</comment>
<proteinExistence type="inferred from homology"/>
<dbReference type="GO" id="GO:0006310">
    <property type="term" value="P:DNA recombination"/>
    <property type="evidence" value="ECO:0007669"/>
    <property type="project" value="UniProtKB-UniRule"/>
</dbReference>